<organism evidence="2 3">
    <name type="scientific">Actinoallomurus iriomotensis</name>
    <dbReference type="NCBI Taxonomy" id="478107"/>
    <lineage>
        <taxon>Bacteria</taxon>
        <taxon>Bacillati</taxon>
        <taxon>Actinomycetota</taxon>
        <taxon>Actinomycetes</taxon>
        <taxon>Streptosporangiales</taxon>
        <taxon>Thermomonosporaceae</taxon>
        <taxon>Actinoallomurus</taxon>
    </lineage>
</organism>
<dbReference type="RefSeq" id="WP_285584979.1">
    <property type="nucleotide sequence ID" value="NZ_BSTK01000032.1"/>
</dbReference>
<name>A0A9W6W609_9ACTN</name>
<evidence type="ECO:0000313" key="2">
    <source>
        <dbReference type="EMBL" id="GLY92630.1"/>
    </source>
</evidence>
<protein>
    <submittedName>
        <fullName evidence="2">Uncharacterized protein</fullName>
    </submittedName>
</protein>
<evidence type="ECO:0000256" key="1">
    <source>
        <dbReference type="SAM" id="MobiDB-lite"/>
    </source>
</evidence>
<feature type="region of interest" description="Disordered" evidence="1">
    <location>
        <begin position="81"/>
        <end position="110"/>
    </location>
</feature>
<dbReference type="AlphaFoldDB" id="A0A9W6W609"/>
<gene>
    <name evidence="2" type="ORF">Airi02_105580</name>
</gene>
<reference evidence="2" key="1">
    <citation type="submission" date="2023-03" db="EMBL/GenBank/DDBJ databases">
        <title>Actinoallomurus iriomotensis NBRC 103684.</title>
        <authorList>
            <person name="Ichikawa N."/>
            <person name="Sato H."/>
            <person name="Tonouchi N."/>
        </authorList>
    </citation>
    <scope>NUCLEOTIDE SEQUENCE</scope>
    <source>
        <strain evidence="2">NBRC 103684</strain>
    </source>
</reference>
<keyword evidence="3" id="KW-1185">Reference proteome</keyword>
<proteinExistence type="predicted"/>
<dbReference type="Proteomes" id="UP001165074">
    <property type="component" value="Unassembled WGS sequence"/>
</dbReference>
<dbReference type="EMBL" id="BSTK01000032">
    <property type="protein sequence ID" value="GLY92630.1"/>
    <property type="molecule type" value="Genomic_DNA"/>
</dbReference>
<evidence type="ECO:0000313" key="3">
    <source>
        <dbReference type="Proteomes" id="UP001165074"/>
    </source>
</evidence>
<accession>A0A9W6W609</accession>
<feature type="compositionally biased region" description="Low complexity" evidence="1">
    <location>
        <begin position="90"/>
        <end position="104"/>
    </location>
</feature>
<sequence>MGPVAFTQIPGLVGQPVSCISLVTVSNSAVQGTFVTARTTDGRILEADCPTQGFPTGCVNFAQIGVAPAFMRADQLRALAAKRHQPAESPVGPGEAAEGSGPEVRQSQLW</sequence>
<comment type="caution">
    <text evidence="2">The sequence shown here is derived from an EMBL/GenBank/DDBJ whole genome shotgun (WGS) entry which is preliminary data.</text>
</comment>